<dbReference type="SUPFAM" id="SSF48452">
    <property type="entry name" value="TPR-like"/>
    <property type="match status" value="1"/>
</dbReference>
<keyword evidence="2" id="KW-0808">Transferase</keyword>
<organism evidence="4">
    <name type="scientific">marine sediment metagenome</name>
    <dbReference type="NCBI Taxonomy" id="412755"/>
    <lineage>
        <taxon>unclassified sequences</taxon>
        <taxon>metagenomes</taxon>
        <taxon>ecological metagenomes</taxon>
    </lineage>
</organism>
<dbReference type="InterPro" id="IPR002201">
    <property type="entry name" value="Glyco_trans_9"/>
</dbReference>
<dbReference type="Pfam" id="PF13489">
    <property type="entry name" value="Methyltransf_23"/>
    <property type="match status" value="1"/>
</dbReference>
<dbReference type="SUPFAM" id="SSF53756">
    <property type="entry name" value="UDP-Glycosyltransferase/glycogen phosphorylase"/>
    <property type="match status" value="1"/>
</dbReference>
<evidence type="ECO:0000313" key="4">
    <source>
        <dbReference type="EMBL" id="KKN51236.1"/>
    </source>
</evidence>
<dbReference type="GO" id="GO:0009244">
    <property type="term" value="P:lipopolysaccharide core region biosynthetic process"/>
    <property type="evidence" value="ECO:0007669"/>
    <property type="project" value="TreeGrafter"/>
</dbReference>
<dbReference type="Pfam" id="PF00535">
    <property type="entry name" value="Glycos_transf_2"/>
    <property type="match status" value="1"/>
</dbReference>
<feature type="domain" description="Glycosyltransferase 2-like" evidence="3">
    <location>
        <begin position="240"/>
        <end position="397"/>
    </location>
</feature>
<evidence type="ECO:0000259" key="3">
    <source>
        <dbReference type="Pfam" id="PF00535"/>
    </source>
</evidence>
<dbReference type="InterPro" id="IPR001173">
    <property type="entry name" value="Glyco_trans_2-like"/>
</dbReference>
<dbReference type="GO" id="GO:0008713">
    <property type="term" value="F:ADP-heptose-lipopolysaccharide heptosyltransferase activity"/>
    <property type="evidence" value="ECO:0007669"/>
    <property type="project" value="TreeGrafter"/>
</dbReference>
<dbReference type="Gene3D" id="1.25.40.10">
    <property type="entry name" value="Tetratricopeptide repeat domain"/>
    <property type="match status" value="1"/>
</dbReference>
<dbReference type="InterPro" id="IPR029063">
    <property type="entry name" value="SAM-dependent_MTases_sf"/>
</dbReference>
<dbReference type="Gene3D" id="3.90.550.10">
    <property type="entry name" value="Spore Coat Polysaccharide Biosynthesis Protein SpsA, Chain A"/>
    <property type="match status" value="1"/>
</dbReference>
<dbReference type="Gene3D" id="3.40.50.150">
    <property type="entry name" value="Vaccinia Virus protein VP39"/>
    <property type="match status" value="1"/>
</dbReference>
<dbReference type="InterPro" id="IPR029044">
    <property type="entry name" value="Nucleotide-diphossugar_trans"/>
</dbReference>
<keyword evidence="1" id="KW-0328">Glycosyltransferase</keyword>
<dbReference type="SUPFAM" id="SSF53335">
    <property type="entry name" value="S-adenosyl-L-methionine-dependent methyltransferases"/>
    <property type="match status" value="1"/>
</dbReference>
<name>A0A0F9TQ67_9ZZZZ</name>
<dbReference type="AlphaFoldDB" id="A0A0F9TQ67"/>
<evidence type="ECO:0000256" key="1">
    <source>
        <dbReference type="ARBA" id="ARBA00022676"/>
    </source>
</evidence>
<dbReference type="InterPro" id="IPR011990">
    <property type="entry name" value="TPR-like_helical_dom_sf"/>
</dbReference>
<reference evidence="4" key="1">
    <citation type="journal article" date="2015" name="Nature">
        <title>Complex archaea that bridge the gap between prokaryotes and eukaryotes.</title>
        <authorList>
            <person name="Spang A."/>
            <person name="Saw J.H."/>
            <person name="Jorgensen S.L."/>
            <person name="Zaremba-Niedzwiedzka K."/>
            <person name="Martijn J."/>
            <person name="Lind A.E."/>
            <person name="van Eijk R."/>
            <person name="Schleper C."/>
            <person name="Guy L."/>
            <person name="Ettema T.J."/>
        </authorList>
    </citation>
    <scope>NUCLEOTIDE SEQUENCE</scope>
</reference>
<dbReference type="InterPro" id="IPR051199">
    <property type="entry name" value="LPS_LOS_Heptosyltrfase"/>
</dbReference>
<dbReference type="GO" id="GO:0005829">
    <property type="term" value="C:cytosol"/>
    <property type="evidence" value="ECO:0007669"/>
    <property type="project" value="TreeGrafter"/>
</dbReference>
<dbReference type="PANTHER" id="PTHR30160">
    <property type="entry name" value="TETRAACYLDISACCHARIDE 4'-KINASE-RELATED"/>
    <property type="match status" value="1"/>
</dbReference>
<comment type="caution">
    <text evidence="4">The sequence shown here is derived from an EMBL/GenBank/DDBJ whole genome shotgun (WGS) entry which is preliminary data.</text>
</comment>
<dbReference type="EMBL" id="LAZR01001072">
    <property type="protein sequence ID" value="KKN51236.1"/>
    <property type="molecule type" value="Genomic_DNA"/>
</dbReference>
<proteinExistence type="predicted"/>
<evidence type="ECO:0000256" key="2">
    <source>
        <dbReference type="ARBA" id="ARBA00022679"/>
    </source>
</evidence>
<accession>A0A0F9TQ67</accession>
<dbReference type="Gene3D" id="3.40.50.2000">
    <property type="entry name" value="Glycogen Phosphorylase B"/>
    <property type="match status" value="2"/>
</dbReference>
<dbReference type="Pfam" id="PF01075">
    <property type="entry name" value="Glyco_transf_9"/>
    <property type="match status" value="1"/>
</dbReference>
<sequence>MSSICPVCGGGEFASTESSTAGLTPYLSCNSCGLWAQYPAPAFRYESDLQPQTGREAMTEVACLLNQDLAARLFHAHKPESVLDIGSKYPYFLKCFKDLGVEDVIGIDGFEGATEFGDELGVAMIIDNFLEHDFGDKKFDLITLVHCIEHFSDPAAAMSKVRSILSDTGVVYIRTPEVKTVGIDIHLTDEHYQIHPILFSRESFRLLAKQEGFRIFDEWEQGEVGQMDWQLRIAEDIRISFAVVSCNEEEVIGRMLDSIESLAWEVVVYLNNCDDRTPEIIKEFGERTGTKTRILEGFWDDNFARAKNEAIMACEGTHVAWMDCDDVLSDDAPGKIMVLLNERPDNPQDWRLIYGGDTFFHCRLWRNEARLDRHGNTFLPHFHDKCHEYICLGGYQGMKLKCDDITLRHLPTPKDASGRNIRILLAAEAEGPTQCPYCPATHDDKGRTLFYLGNGLREGGRTEEALERYQVYLDENLGWHDERFWAWMYQGYCNQKLGKNPEALRSYCNALATNSRWAEPYMSIARLKYAQNDYKAAISWSIQAAAQTLPNTLMFLNTGAYKDQPFRLMSWCWEHLGDLDKAIQYAEIAAQRIGGPDSDWAARITGLRATRGGDREAAPKQKIAQVMRPGALGDIIMSTAACKGLKEQGYYVRYVCHPGSISAIEDNPYVDEVVAVPENNWDGILKQTENLPKAEKVIAFQYPMKEQYPEVPMRQHLAHFFCEDAGVPVSTDLSMGFKQEHLDYGALHGTGKVVIHTKAGWSPLKNWPMDAWEDLVGRIKEAGFEVAQIGTASEPLVPGAERLDTPSIKHAAAVQKFSALFIGVDSIFNHTSQAVAKKSVILWGSTHPLGSGYDQNVNLVNGGVWTREMGTGGPTKSCQPCYREYNQMSVHPKPPCPNLVQHAITTLPEEEYPQKTINACVSSNTPDLVWKYVKEILL</sequence>
<protein>
    <recommendedName>
        <fullName evidence="3">Glycosyltransferase 2-like domain-containing protein</fullName>
    </recommendedName>
</protein>
<gene>
    <name evidence="4" type="ORF">LCGC14_0624660</name>
</gene>
<dbReference type="SUPFAM" id="SSF53448">
    <property type="entry name" value="Nucleotide-diphospho-sugar transferases"/>
    <property type="match status" value="1"/>
</dbReference>